<reference evidence="2 3" key="1">
    <citation type="journal article" date="2008" name="Proc. Natl. Acad. Sci. U.S.A.">
        <title>Niche adaptation and genome expansion in the chlorophyll d-producing cyanobacterium Acaryochloris marina.</title>
        <authorList>
            <person name="Swingley W.D."/>
            <person name="Chen M."/>
            <person name="Cheung P.C."/>
            <person name="Conrad A.L."/>
            <person name="Dejesa L.C."/>
            <person name="Hao J."/>
            <person name="Honchak B.M."/>
            <person name="Karbach L.E."/>
            <person name="Kurdoglu A."/>
            <person name="Lahiri S."/>
            <person name="Mastrian S.D."/>
            <person name="Miyashita H."/>
            <person name="Page L."/>
            <person name="Ramakrishna P."/>
            <person name="Satoh S."/>
            <person name="Sattley W.M."/>
            <person name="Shimada Y."/>
            <person name="Taylor H.L."/>
            <person name="Tomo T."/>
            <person name="Tsuchiya T."/>
            <person name="Wang Z.T."/>
            <person name="Raymond J."/>
            <person name="Mimuro M."/>
            <person name="Blankenship R.E."/>
            <person name="Touchman J.W."/>
        </authorList>
    </citation>
    <scope>NUCLEOTIDE SEQUENCE [LARGE SCALE GENOMIC DNA]</scope>
    <source>
        <strain evidence="3">MBIC 11017</strain>
    </source>
</reference>
<proteinExistence type="predicted"/>
<keyword evidence="3" id="KW-1185">Reference proteome</keyword>
<evidence type="ECO:0000256" key="1">
    <source>
        <dbReference type="SAM" id="Phobius"/>
    </source>
</evidence>
<dbReference type="OrthoDB" id="9855951at2"/>
<accession>B0CBY2</accession>
<sequence>MKAHLPIVGFAIVVLEYIGFKFALLIAMFKGFWPPEMCKTIDLMVMFFAISATLWLASLPVEKRN</sequence>
<name>B0CBY2_ACAM1</name>
<dbReference type="RefSeq" id="WP_012165622.1">
    <property type="nucleotide sequence ID" value="NC_009925.1"/>
</dbReference>
<gene>
    <name evidence="2" type="ordered locus">AM1_5426</name>
</gene>
<protein>
    <submittedName>
        <fullName evidence="2">Uncharacterized protein</fullName>
    </submittedName>
</protein>
<dbReference type="KEGG" id="amr:AM1_5426"/>
<organism evidence="2 3">
    <name type="scientific">Acaryochloris marina (strain MBIC 11017)</name>
    <dbReference type="NCBI Taxonomy" id="329726"/>
    <lineage>
        <taxon>Bacteria</taxon>
        <taxon>Bacillati</taxon>
        <taxon>Cyanobacteriota</taxon>
        <taxon>Cyanophyceae</taxon>
        <taxon>Acaryochloridales</taxon>
        <taxon>Acaryochloridaceae</taxon>
        <taxon>Acaryochloris</taxon>
    </lineage>
</organism>
<dbReference type="Proteomes" id="UP000000268">
    <property type="component" value="Chromosome"/>
</dbReference>
<dbReference type="HOGENOM" id="CLU_2839590_0_0_3"/>
<keyword evidence="1" id="KW-0812">Transmembrane</keyword>
<keyword evidence="1" id="KW-0472">Membrane</keyword>
<evidence type="ECO:0000313" key="3">
    <source>
        <dbReference type="Proteomes" id="UP000000268"/>
    </source>
</evidence>
<dbReference type="AlphaFoldDB" id="B0CBY2"/>
<dbReference type="EMBL" id="CP000828">
    <property type="protein sequence ID" value="ABW30382.1"/>
    <property type="molecule type" value="Genomic_DNA"/>
</dbReference>
<keyword evidence="1" id="KW-1133">Transmembrane helix</keyword>
<feature type="transmembrane region" description="Helical" evidence="1">
    <location>
        <begin position="7"/>
        <end position="29"/>
    </location>
</feature>
<feature type="transmembrane region" description="Helical" evidence="1">
    <location>
        <begin position="41"/>
        <end position="61"/>
    </location>
</feature>
<evidence type="ECO:0000313" key="2">
    <source>
        <dbReference type="EMBL" id="ABW30382.1"/>
    </source>
</evidence>